<dbReference type="SUPFAM" id="SSF52540">
    <property type="entry name" value="P-loop containing nucleoside triphosphate hydrolases"/>
    <property type="match status" value="1"/>
</dbReference>
<evidence type="ECO:0000256" key="3">
    <source>
        <dbReference type="ARBA" id="ARBA00022840"/>
    </source>
</evidence>
<comment type="caution">
    <text evidence="5">The sequence shown here is derived from an EMBL/GenBank/DDBJ whole genome shotgun (WGS) entry which is preliminary data.</text>
</comment>
<proteinExistence type="inferred from homology"/>
<reference evidence="5 6" key="1">
    <citation type="journal article" date="2016" name="Nat. Commun.">
        <title>Thousands of microbial genomes shed light on interconnected biogeochemical processes in an aquifer system.</title>
        <authorList>
            <person name="Anantharaman K."/>
            <person name="Brown C.T."/>
            <person name="Hug L.A."/>
            <person name="Sharon I."/>
            <person name="Castelle C.J."/>
            <person name="Probst A.J."/>
            <person name="Thomas B.C."/>
            <person name="Singh A."/>
            <person name="Wilkins M.J."/>
            <person name="Karaoz U."/>
            <person name="Brodie E.L."/>
            <person name="Williams K.H."/>
            <person name="Hubbard S.S."/>
            <person name="Banfield J.F."/>
        </authorList>
    </citation>
    <scope>NUCLEOTIDE SEQUENCE [LARGE SCALE GENOMIC DNA]</scope>
</reference>
<accession>A0A1F7YA20</accession>
<evidence type="ECO:0000313" key="6">
    <source>
        <dbReference type="Proteomes" id="UP000178851"/>
    </source>
</evidence>
<dbReference type="InterPro" id="IPR003593">
    <property type="entry name" value="AAA+_ATPase"/>
</dbReference>
<dbReference type="Gene3D" id="3.30.450.90">
    <property type="match status" value="1"/>
</dbReference>
<dbReference type="PANTHER" id="PTHR30258:SF1">
    <property type="entry name" value="PROTEIN TRANSPORT PROTEIN HOFB HOMOLOG"/>
    <property type="match status" value="1"/>
</dbReference>
<feature type="domain" description="Bacterial type II secretion system protein E" evidence="4">
    <location>
        <begin position="217"/>
        <end position="231"/>
    </location>
</feature>
<dbReference type="GO" id="GO:0005886">
    <property type="term" value="C:plasma membrane"/>
    <property type="evidence" value="ECO:0007669"/>
    <property type="project" value="TreeGrafter"/>
</dbReference>
<dbReference type="PANTHER" id="PTHR30258">
    <property type="entry name" value="TYPE II SECRETION SYSTEM PROTEIN GSPE-RELATED"/>
    <property type="match status" value="1"/>
</dbReference>
<organism evidence="5 6">
    <name type="scientific">Candidatus Woesebacteria bacterium RIFCSPHIGHO2_01_FULL_39_28</name>
    <dbReference type="NCBI Taxonomy" id="1802496"/>
    <lineage>
        <taxon>Bacteria</taxon>
        <taxon>Candidatus Woeseibacteriota</taxon>
    </lineage>
</organism>
<protein>
    <recommendedName>
        <fullName evidence="4">Bacterial type II secretion system protein E domain-containing protein</fullName>
    </recommendedName>
</protein>
<dbReference type="Pfam" id="PF00437">
    <property type="entry name" value="T2SSE"/>
    <property type="match status" value="1"/>
</dbReference>
<gene>
    <name evidence="5" type="ORF">A2627_04760</name>
</gene>
<dbReference type="SMART" id="SM00382">
    <property type="entry name" value="AAA"/>
    <property type="match status" value="1"/>
</dbReference>
<dbReference type="EMBL" id="MGGI01000033">
    <property type="protein sequence ID" value="OGM24174.1"/>
    <property type="molecule type" value="Genomic_DNA"/>
</dbReference>
<dbReference type="AlphaFoldDB" id="A0A1F7YA20"/>
<dbReference type="Proteomes" id="UP000178851">
    <property type="component" value="Unassembled WGS sequence"/>
</dbReference>
<dbReference type="GO" id="GO:0005524">
    <property type="term" value="F:ATP binding"/>
    <property type="evidence" value="ECO:0007669"/>
    <property type="project" value="UniProtKB-KW"/>
</dbReference>
<dbReference type="PROSITE" id="PS00662">
    <property type="entry name" value="T2SP_E"/>
    <property type="match status" value="1"/>
</dbReference>
<evidence type="ECO:0000313" key="5">
    <source>
        <dbReference type="EMBL" id="OGM24174.1"/>
    </source>
</evidence>
<dbReference type="CDD" id="cd01129">
    <property type="entry name" value="PulE-GspE-like"/>
    <property type="match status" value="1"/>
</dbReference>
<name>A0A1F7YA20_9BACT</name>
<dbReference type="InterPro" id="IPR027417">
    <property type="entry name" value="P-loop_NTPase"/>
</dbReference>
<dbReference type="Gene3D" id="3.40.50.300">
    <property type="entry name" value="P-loop containing nucleotide triphosphate hydrolases"/>
    <property type="match status" value="1"/>
</dbReference>
<comment type="similarity">
    <text evidence="1">Belongs to the GSP E family.</text>
</comment>
<evidence type="ECO:0000259" key="4">
    <source>
        <dbReference type="PROSITE" id="PS00662"/>
    </source>
</evidence>
<keyword evidence="3" id="KW-0067">ATP-binding</keyword>
<dbReference type="GO" id="GO:0016887">
    <property type="term" value="F:ATP hydrolysis activity"/>
    <property type="evidence" value="ECO:0007669"/>
    <property type="project" value="TreeGrafter"/>
</dbReference>
<evidence type="ECO:0000256" key="2">
    <source>
        <dbReference type="ARBA" id="ARBA00022741"/>
    </source>
</evidence>
<sequence length="399" mass="44477">MTTSQDLISTAVSEEWLNNLLSKAIEAKASDVHIEPDRDNLRIRYRVDGLLYVSETLSIERQEPIISRIKVVSNLDITEHRLPLDGHFEFRYGGLGGFRIFNIRVSTFPTVYGEAVVLRILNREDSLINLDSLGFDEGQLEKVNSLITQPYGMILITGPSGSGKTTLLYSILNILNKPTANIITIEDPVELQMDGVRQTQVQDVVGLTFAKALRAVLRQDPDIVMVGEIRDSDSAQIAIQAALTGRMLFATFHTLSVFAVVARLIEMGIPRSVISNSIMGIISCRLVRKICPSCKTPYQLTPNESKLLDIQNSEENNFYIGKGCDDCRQSGYIGRVGIYEVVPFDEDVRSAIIENEHPSKITTILKNKKVKSLEESAMEKVYQGITSSQEIIRVVGKKI</sequence>
<dbReference type="InterPro" id="IPR001482">
    <property type="entry name" value="T2SS/T4SS_dom"/>
</dbReference>
<evidence type="ECO:0000256" key="1">
    <source>
        <dbReference type="ARBA" id="ARBA00006611"/>
    </source>
</evidence>
<keyword evidence="2" id="KW-0547">Nucleotide-binding</keyword>